<accession>M2RM10</accession>
<dbReference type="AlphaFoldDB" id="M2RM10"/>
<proteinExistence type="predicted"/>
<sequence length="122" mass="13312">MERCTKPLPSYLSCDSIYLGVNLNASADEALRLVDTSEIEGVLSCSWHDWPDVVTSNVPLYALFGRGSSVEEDGNEDLPPHSMFADCSYARTSIHSRLCEGDTQELVGNSICHTSELSLVQG</sequence>
<gene>
    <name evidence="1" type="ORF">CERSUDRAFT_111816</name>
</gene>
<dbReference type="HOGENOM" id="CLU_2026446_0_0_1"/>
<organism evidence="1 2">
    <name type="scientific">Ceriporiopsis subvermispora (strain B)</name>
    <name type="common">White-rot fungus</name>
    <name type="synonym">Gelatoporia subvermispora</name>
    <dbReference type="NCBI Taxonomy" id="914234"/>
    <lineage>
        <taxon>Eukaryota</taxon>
        <taxon>Fungi</taxon>
        <taxon>Dikarya</taxon>
        <taxon>Basidiomycota</taxon>
        <taxon>Agaricomycotina</taxon>
        <taxon>Agaricomycetes</taxon>
        <taxon>Polyporales</taxon>
        <taxon>Gelatoporiaceae</taxon>
        <taxon>Gelatoporia</taxon>
    </lineage>
</organism>
<evidence type="ECO:0000313" key="2">
    <source>
        <dbReference type="Proteomes" id="UP000016930"/>
    </source>
</evidence>
<dbReference type="EMBL" id="KB445793">
    <property type="protein sequence ID" value="EMD39502.1"/>
    <property type="molecule type" value="Genomic_DNA"/>
</dbReference>
<name>M2RM10_CERS8</name>
<evidence type="ECO:0000313" key="1">
    <source>
        <dbReference type="EMBL" id="EMD39502.1"/>
    </source>
</evidence>
<reference evidence="1 2" key="1">
    <citation type="journal article" date="2012" name="Proc. Natl. Acad. Sci. U.S.A.">
        <title>Comparative genomics of Ceriporiopsis subvermispora and Phanerochaete chrysosporium provide insight into selective ligninolysis.</title>
        <authorList>
            <person name="Fernandez-Fueyo E."/>
            <person name="Ruiz-Duenas F.J."/>
            <person name="Ferreira P."/>
            <person name="Floudas D."/>
            <person name="Hibbett D.S."/>
            <person name="Canessa P."/>
            <person name="Larrondo L.F."/>
            <person name="James T.Y."/>
            <person name="Seelenfreund D."/>
            <person name="Lobos S."/>
            <person name="Polanco R."/>
            <person name="Tello M."/>
            <person name="Honda Y."/>
            <person name="Watanabe T."/>
            <person name="Watanabe T."/>
            <person name="Ryu J.S."/>
            <person name="Kubicek C.P."/>
            <person name="Schmoll M."/>
            <person name="Gaskell J."/>
            <person name="Hammel K.E."/>
            <person name="St John F.J."/>
            <person name="Vanden Wymelenberg A."/>
            <person name="Sabat G."/>
            <person name="Splinter BonDurant S."/>
            <person name="Syed K."/>
            <person name="Yadav J.S."/>
            <person name="Doddapaneni H."/>
            <person name="Subramanian V."/>
            <person name="Lavin J.L."/>
            <person name="Oguiza J.A."/>
            <person name="Perez G."/>
            <person name="Pisabarro A.G."/>
            <person name="Ramirez L."/>
            <person name="Santoyo F."/>
            <person name="Master E."/>
            <person name="Coutinho P.M."/>
            <person name="Henrissat B."/>
            <person name="Lombard V."/>
            <person name="Magnuson J.K."/>
            <person name="Kuees U."/>
            <person name="Hori C."/>
            <person name="Igarashi K."/>
            <person name="Samejima M."/>
            <person name="Held B.W."/>
            <person name="Barry K.W."/>
            <person name="LaButti K.M."/>
            <person name="Lapidus A."/>
            <person name="Lindquist E.A."/>
            <person name="Lucas S.M."/>
            <person name="Riley R."/>
            <person name="Salamov A.A."/>
            <person name="Hoffmeister D."/>
            <person name="Schwenk D."/>
            <person name="Hadar Y."/>
            <person name="Yarden O."/>
            <person name="de Vries R.P."/>
            <person name="Wiebenga A."/>
            <person name="Stenlid J."/>
            <person name="Eastwood D."/>
            <person name="Grigoriev I.V."/>
            <person name="Berka R.M."/>
            <person name="Blanchette R.A."/>
            <person name="Kersten P."/>
            <person name="Martinez A.T."/>
            <person name="Vicuna R."/>
            <person name="Cullen D."/>
        </authorList>
    </citation>
    <scope>NUCLEOTIDE SEQUENCE [LARGE SCALE GENOMIC DNA]</scope>
    <source>
        <strain evidence="1 2">B</strain>
    </source>
</reference>
<protein>
    <submittedName>
        <fullName evidence="1">Uncharacterized protein</fullName>
    </submittedName>
</protein>
<keyword evidence="2" id="KW-1185">Reference proteome</keyword>
<dbReference type="Proteomes" id="UP000016930">
    <property type="component" value="Unassembled WGS sequence"/>
</dbReference>